<sequence>MIRRLVLTLVAATTVVAAGSGGAAAQPPTPSDVVSSTTLPSDFPADLKKYIGGTEEFRAAEWFQGACASRGGDMGAYLAGMLTNENRLMWWSMPDTARVQLLMASQGLAAQNSTGTEQLRAQAEQLVREGKEPPESVMPKVFPAGDAEYHPPKDVCADDLKSWATASSNTWGFEWAKQPDSSSLQAMRSTSGGGKVPEKAWTEPCSAEELGIYCAHAFFVDCAKADNNTATDPKAAPASTCRAWNARVGHLFAGTANWIDQNTGFGDRVARALGGAVAVANQWHMGRWVVSALSGLAAASTATLKFIENPLGAPDEWANAMKEGSIDLTTKVLKSLAGASHFDPSSEWFRNLYAVSMGLGLILMAVLAVGTIQRSSRKGSPRELAEALFGWLPLSLFFATFAPGFAALLLEVTTSMTEDMAQLGGQPTGELLANIASFNNATSANFPGGSLMAIVMFGLMLVGALMVWVGLMVHDFGLPLAGMVSAISLFMLVHPKYRHKALRPVYVFVGLAFSVPMLFLLLAGIFTTTNQVFGEDRAGLGQVAQVFTVALAMVMVGLAPWALLKWAPILPTAADSEDIGQGSSTVGDVLGSTGNAMIFARGGGVGGERPNPRADGSPPAENPASVGTPGGGNGTSGGSSGTTGEGATNPLTRTYKEKSAESGSGAAVGGPGAHPGVHSGGDGAAAAGTRAAETGGKAAAGAATGGAVLAAAVGTQAVSSAVNKAKSISDDAAPRVDDDR</sequence>
<evidence type="ECO:0000313" key="4">
    <source>
        <dbReference type="EMBL" id="SUD49581.1"/>
    </source>
</evidence>
<dbReference type="Proteomes" id="UP000255467">
    <property type="component" value="Unassembled WGS sequence"/>
</dbReference>
<keyword evidence="2" id="KW-0472">Membrane</keyword>
<feature type="transmembrane region" description="Helical" evidence="2">
    <location>
        <begin position="352"/>
        <end position="372"/>
    </location>
</feature>
<keyword evidence="5" id="KW-1185">Reference proteome</keyword>
<evidence type="ECO:0000256" key="1">
    <source>
        <dbReference type="SAM" id="MobiDB-lite"/>
    </source>
</evidence>
<protein>
    <recommendedName>
        <fullName evidence="6">Type IV secretory pathway, TrbL components</fullName>
    </recommendedName>
</protein>
<organism evidence="4 5">
    <name type="scientific">Nocardia otitidiscaviarum</name>
    <dbReference type="NCBI Taxonomy" id="1823"/>
    <lineage>
        <taxon>Bacteria</taxon>
        <taxon>Bacillati</taxon>
        <taxon>Actinomycetota</taxon>
        <taxon>Actinomycetes</taxon>
        <taxon>Mycobacteriales</taxon>
        <taxon>Nocardiaceae</taxon>
        <taxon>Nocardia</taxon>
    </lineage>
</organism>
<feature type="compositionally biased region" description="Gly residues" evidence="1">
    <location>
        <begin position="666"/>
        <end position="683"/>
    </location>
</feature>
<feature type="region of interest" description="Disordered" evidence="1">
    <location>
        <begin position="718"/>
        <end position="740"/>
    </location>
</feature>
<dbReference type="EMBL" id="UGRY01000008">
    <property type="protein sequence ID" value="SUD49581.1"/>
    <property type="molecule type" value="Genomic_DNA"/>
</dbReference>
<feature type="transmembrane region" description="Helical" evidence="2">
    <location>
        <begin position="505"/>
        <end position="526"/>
    </location>
</feature>
<gene>
    <name evidence="4" type="ORF">NCTC1934_06935</name>
</gene>
<keyword evidence="3" id="KW-0732">Signal</keyword>
<feature type="compositionally biased region" description="Basic and acidic residues" evidence="1">
    <location>
        <begin position="727"/>
        <end position="740"/>
    </location>
</feature>
<keyword evidence="2" id="KW-1133">Transmembrane helix</keyword>
<dbReference type="AlphaFoldDB" id="A0A379JMX4"/>
<proteinExistence type="predicted"/>
<feature type="chain" id="PRO_5016962520" description="Type IV secretory pathway, TrbL components" evidence="3">
    <location>
        <begin position="26"/>
        <end position="740"/>
    </location>
</feature>
<feature type="transmembrane region" description="Helical" evidence="2">
    <location>
        <begin position="384"/>
        <end position="408"/>
    </location>
</feature>
<feature type="compositionally biased region" description="Gly residues" evidence="1">
    <location>
        <begin position="628"/>
        <end position="644"/>
    </location>
</feature>
<evidence type="ECO:0008006" key="6">
    <source>
        <dbReference type="Google" id="ProtNLM"/>
    </source>
</evidence>
<feature type="compositionally biased region" description="Low complexity" evidence="1">
    <location>
        <begin position="684"/>
        <end position="703"/>
    </location>
</feature>
<feature type="transmembrane region" description="Helical" evidence="2">
    <location>
        <begin position="476"/>
        <end position="493"/>
    </location>
</feature>
<reference evidence="4 5" key="1">
    <citation type="submission" date="2018-06" db="EMBL/GenBank/DDBJ databases">
        <authorList>
            <consortium name="Pathogen Informatics"/>
            <person name="Doyle S."/>
        </authorList>
    </citation>
    <scope>NUCLEOTIDE SEQUENCE [LARGE SCALE GENOMIC DNA]</scope>
    <source>
        <strain evidence="4 5">NCTC1934</strain>
    </source>
</reference>
<feature type="region of interest" description="Disordered" evidence="1">
    <location>
        <begin position="600"/>
        <end position="703"/>
    </location>
</feature>
<feature type="transmembrane region" description="Helical" evidence="2">
    <location>
        <begin position="450"/>
        <end position="470"/>
    </location>
</feature>
<name>A0A379JMX4_9NOCA</name>
<feature type="signal peptide" evidence="3">
    <location>
        <begin position="1"/>
        <end position="25"/>
    </location>
</feature>
<feature type="transmembrane region" description="Helical" evidence="2">
    <location>
        <begin position="546"/>
        <end position="564"/>
    </location>
</feature>
<evidence type="ECO:0000256" key="3">
    <source>
        <dbReference type="SAM" id="SignalP"/>
    </source>
</evidence>
<evidence type="ECO:0000313" key="5">
    <source>
        <dbReference type="Proteomes" id="UP000255467"/>
    </source>
</evidence>
<keyword evidence="2" id="KW-0812">Transmembrane</keyword>
<accession>A0A379JMX4</accession>
<evidence type="ECO:0000256" key="2">
    <source>
        <dbReference type="SAM" id="Phobius"/>
    </source>
</evidence>